<comment type="caution">
    <text evidence="3">The sequence shown here is derived from an EMBL/GenBank/DDBJ whole genome shotgun (WGS) entry which is preliminary data.</text>
</comment>
<evidence type="ECO:0000256" key="2">
    <source>
        <dbReference type="PROSITE-ProRule" id="PRU00235"/>
    </source>
</evidence>
<protein>
    <submittedName>
        <fullName evidence="3">Uncharacterized protein</fullName>
    </submittedName>
</protein>
<gene>
    <name evidence="3" type="ORF">V6N11_044088</name>
</gene>
<dbReference type="EMBL" id="JBBPBN010000023">
    <property type="protein sequence ID" value="KAK9011234.1"/>
    <property type="molecule type" value="Genomic_DNA"/>
</dbReference>
<dbReference type="PANTHER" id="PTHR22870:SF91">
    <property type="entry name" value="REGULATOR OF CHROMOSOME CONDENSATION (RCC1) FAMILY WITH FYVE ZINC FINGER DOMAIN-CONTAINING PROTEIN"/>
    <property type="match status" value="1"/>
</dbReference>
<sequence>MSDEMFARVNGTLSTDRDLVHLGERVGEYITHEVLITSFDPRGSETTSIVTDALDKGQIRTRASNSGERSLKEEVEHMSNMTVRSAKAHEKSSSNMLGDMVREQNMQKVESAENGAKFCSLRENFAAGDVSVDAKETCYYWELAIIVEETVYESFVDSTRSLVNRTTPSVEFIKKSILNDAFPRRVDKVLVELRLGSQEELFAFRDGTFGVLGHGKREYVSYSTEVKSLSGLRTMDVTCRIWYIAAIVEVIVFQSSSSVSSGKLVTLGNMGKNRLGHRDVEDRKTSTLVKGLKDRHVKYMACGSNYSTAICLKNGYKMSMY</sequence>
<dbReference type="PANTHER" id="PTHR22870">
    <property type="entry name" value="REGULATOR OF CHROMOSOME CONDENSATION"/>
    <property type="match status" value="1"/>
</dbReference>
<dbReference type="Proteomes" id="UP001396334">
    <property type="component" value="Unassembled WGS sequence"/>
</dbReference>
<dbReference type="InterPro" id="IPR000408">
    <property type="entry name" value="Reg_chr_condens"/>
</dbReference>
<accession>A0ABR2RE99</accession>
<proteinExistence type="predicted"/>
<dbReference type="PROSITE" id="PS50012">
    <property type="entry name" value="RCC1_3"/>
    <property type="match status" value="1"/>
</dbReference>
<name>A0ABR2RE99_9ROSI</name>
<dbReference type="InterPro" id="IPR009091">
    <property type="entry name" value="RCC1/BLIP-II"/>
</dbReference>
<keyword evidence="4" id="KW-1185">Reference proteome</keyword>
<evidence type="ECO:0000313" key="4">
    <source>
        <dbReference type="Proteomes" id="UP001396334"/>
    </source>
</evidence>
<keyword evidence="1" id="KW-0677">Repeat</keyword>
<feature type="repeat" description="RCC1" evidence="2">
    <location>
        <begin position="262"/>
        <end position="313"/>
    </location>
</feature>
<organism evidence="3 4">
    <name type="scientific">Hibiscus sabdariffa</name>
    <name type="common">roselle</name>
    <dbReference type="NCBI Taxonomy" id="183260"/>
    <lineage>
        <taxon>Eukaryota</taxon>
        <taxon>Viridiplantae</taxon>
        <taxon>Streptophyta</taxon>
        <taxon>Embryophyta</taxon>
        <taxon>Tracheophyta</taxon>
        <taxon>Spermatophyta</taxon>
        <taxon>Magnoliopsida</taxon>
        <taxon>eudicotyledons</taxon>
        <taxon>Gunneridae</taxon>
        <taxon>Pentapetalae</taxon>
        <taxon>rosids</taxon>
        <taxon>malvids</taxon>
        <taxon>Malvales</taxon>
        <taxon>Malvaceae</taxon>
        <taxon>Malvoideae</taxon>
        <taxon>Hibiscus</taxon>
    </lineage>
</organism>
<evidence type="ECO:0000256" key="1">
    <source>
        <dbReference type="ARBA" id="ARBA00022737"/>
    </source>
</evidence>
<dbReference type="SUPFAM" id="SSF50985">
    <property type="entry name" value="RCC1/BLIP-II"/>
    <property type="match status" value="1"/>
</dbReference>
<dbReference type="InterPro" id="IPR051210">
    <property type="entry name" value="Ub_ligase/GEF_domain"/>
</dbReference>
<evidence type="ECO:0000313" key="3">
    <source>
        <dbReference type="EMBL" id="KAK9011234.1"/>
    </source>
</evidence>
<reference evidence="3 4" key="1">
    <citation type="journal article" date="2024" name="G3 (Bethesda)">
        <title>Genome assembly of Hibiscus sabdariffa L. provides insights into metabolisms of medicinal natural products.</title>
        <authorList>
            <person name="Kim T."/>
        </authorList>
    </citation>
    <scope>NUCLEOTIDE SEQUENCE [LARGE SCALE GENOMIC DNA]</scope>
    <source>
        <strain evidence="3">TK-2024</strain>
        <tissue evidence="3">Old leaves</tissue>
    </source>
</reference>
<dbReference type="Gene3D" id="2.130.10.30">
    <property type="entry name" value="Regulator of chromosome condensation 1/beta-lactamase-inhibitor protein II"/>
    <property type="match status" value="1"/>
</dbReference>